<gene>
    <name evidence="13" type="ORF">GA0070560_11255</name>
</gene>
<proteinExistence type="inferred from homology"/>
<dbReference type="InterPro" id="IPR036390">
    <property type="entry name" value="WH_DNA-bd_sf"/>
</dbReference>
<evidence type="ECO:0000256" key="1">
    <source>
        <dbReference type="ARBA" id="ARBA00004496"/>
    </source>
</evidence>
<dbReference type="RefSeq" id="WP_091298369.1">
    <property type="nucleotide sequence ID" value="NZ_FMDN01000012.1"/>
</dbReference>
<evidence type="ECO:0000256" key="10">
    <source>
        <dbReference type="ARBA" id="ARBA00023163"/>
    </source>
</evidence>
<dbReference type="CDD" id="cd07153">
    <property type="entry name" value="Fur_like"/>
    <property type="match status" value="1"/>
</dbReference>
<name>A0A1C5IJM3_9ACTN</name>
<dbReference type="Proteomes" id="UP000199408">
    <property type="component" value="Unassembled WGS sequence"/>
</dbReference>
<keyword evidence="10" id="KW-0804">Transcription</keyword>
<evidence type="ECO:0000256" key="4">
    <source>
        <dbReference type="ARBA" id="ARBA00022491"/>
    </source>
</evidence>
<evidence type="ECO:0000256" key="2">
    <source>
        <dbReference type="ARBA" id="ARBA00007957"/>
    </source>
</evidence>
<evidence type="ECO:0000256" key="12">
    <source>
        <dbReference type="PIRSR" id="PIRSR602481-2"/>
    </source>
</evidence>
<evidence type="ECO:0000256" key="9">
    <source>
        <dbReference type="ARBA" id="ARBA00023125"/>
    </source>
</evidence>
<sequence length="143" mass="15419">MVRTLDFQRLLRGAALRVTRPRVAVLNAVHAHPHADTDSIIRAVRRDLPEVSRQAVYDVLRALTAAGLVRCIEPPGSVARYESRVGDNHHHMVCRSCGLIADVDCAVSEAPCLTPSDDGGFSIDEAEVVYRGLCPDCATAASS</sequence>
<dbReference type="GO" id="GO:0008270">
    <property type="term" value="F:zinc ion binding"/>
    <property type="evidence" value="ECO:0007669"/>
    <property type="project" value="TreeGrafter"/>
</dbReference>
<dbReference type="Gene3D" id="1.10.10.10">
    <property type="entry name" value="Winged helix-like DNA-binding domain superfamily/Winged helix DNA-binding domain"/>
    <property type="match status" value="1"/>
</dbReference>
<feature type="binding site" evidence="11">
    <location>
        <position position="134"/>
    </location>
    <ligand>
        <name>Zn(2+)</name>
        <dbReference type="ChEBI" id="CHEBI:29105"/>
    </ligand>
</feature>
<feature type="binding site" evidence="11">
    <location>
        <position position="97"/>
    </location>
    <ligand>
        <name>Zn(2+)</name>
        <dbReference type="ChEBI" id="CHEBI:29105"/>
    </ligand>
</feature>
<evidence type="ECO:0000313" key="13">
    <source>
        <dbReference type="EMBL" id="SCG58445.1"/>
    </source>
</evidence>
<dbReference type="GO" id="GO:0045892">
    <property type="term" value="P:negative regulation of DNA-templated transcription"/>
    <property type="evidence" value="ECO:0007669"/>
    <property type="project" value="TreeGrafter"/>
</dbReference>
<evidence type="ECO:0000256" key="8">
    <source>
        <dbReference type="ARBA" id="ARBA00023015"/>
    </source>
</evidence>
<accession>A0A1C5IJM3</accession>
<dbReference type="InterPro" id="IPR043135">
    <property type="entry name" value="Fur_C"/>
</dbReference>
<protein>
    <submittedName>
        <fullName evidence="13">Fur family transcriptional regulator, ferric uptake regulator</fullName>
    </submittedName>
</protein>
<evidence type="ECO:0000256" key="11">
    <source>
        <dbReference type="PIRSR" id="PIRSR602481-1"/>
    </source>
</evidence>
<dbReference type="Pfam" id="PF01475">
    <property type="entry name" value="FUR"/>
    <property type="match status" value="1"/>
</dbReference>
<dbReference type="GO" id="GO:0003700">
    <property type="term" value="F:DNA-binding transcription factor activity"/>
    <property type="evidence" value="ECO:0007669"/>
    <property type="project" value="InterPro"/>
</dbReference>
<evidence type="ECO:0000256" key="3">
    <source>
        <dbReference type="ARBA" id="ARBA00022490"/>
    </source>
</evidence>
<comment type="cofactor">
    <cofactor evidence="11">
        <name>Zn(2+)</name>
        <dbReference type="ChEBI" id="CHEBI:29105"/>
    </cofactor>
    <text evidence="11">Binds 1 zinc ion per subunit.</text>
</comment>
<dbReference type="InterPro" id="IPR002481">
    <property type="entry name" value="FUR"/>
</dbReference>
<dbReference type="STRING" id="47864.GA0070560_11255"/>
<dbReference type="SUPFAM" id="SSF46785">
    <property type="entry name" value="Winged helix' DNA-binding domain"/>
    <property type="match status" value="1"/>
</dbReference>
<dbReference type="PANTHER" id="PTHR33202:SF18">
    <property type="entry name" value="TRANSCRIPTIONAL REGULATOR FURA"/>
    <property type="match status" value="1"/>
</dbReference>
<organism evidence="13 14">
    <name type="scientific">Micromonospora halophytica</name>
    <dbReference type="NCBI Taxonomy" id="47864"/>
    <lineage>
        <taxon>Bacteria</taxon>
        <taxon>Bacillati</taxon>
        <taxon>Actinomycetota</taxon>
        <taxon>Actinomycetes</taxon>
        <taxon>Micromonosporales</taxon>
        <taxon>Micromonosporaceae</taxon>
        <taxon>Micromonospora</taxon>
    </lineage>
</organism>
<comment type="subcellular location">
    <subcellularLocation>
        <location evidence="1">Cytoplasm</location>
    </subcellularLocation>
</comment>
<keyword evidence="3" id="KW-0963">Cytoplasm</keyword>
<evidence type="ECO:0000313" key="14">
    <source>
        <dbReference type="Proteomes" id="UP000199408"/>
    </source>
</evidence>
<feature type="binding site" evidence="11">
    <location>
        <position position="137"/>
    </location>
    <ligand>
        <name>Zn(2+)</name>
        <dbReference type="ChEBI" id="CHEBI:29105"/>
    </ligand>
</feature>
<feature type="binding site" evidence="11">
    <location>
        <position position="94"/>
    </location>
    <ligand>
        <name>Zn(2+)</name>
        <dbReference type="ChEBI" id="CHEBI:29105"/>
    </ligand>
</feature>
<dbReference type="GO" id="GO:0005737">
    <property type="term" value="C:cytoplasm"/>
    <property type="evidence" value="ECO:0007669"/>
    <property type="project" value="UniProtKB-SubCell"/>
</dbReference>
<keyword evidence="5 11" id="KW-0479">Metal-binding</keyword>
<keyword evidence="8" id="KW-0805">Transcription regulation</keyword>
<dbReference type="InterPro" id="IPR036388">
    <property type="entry name" value="WH-like_DNA-bd_sf"/>
</dbReference>
<dbReference type="OrthoDB" id="5242893at2"/>
<dbReference type="EMBL" id="FMDN01000012">
    <property type="protein sequence ID" value="SCG58445.1"/>
    <property type="molecule type" value="Genomic_DNA"/>
</dbReference>
<keyword evidence="9" id="KW-0238">DNA-binding</keyword>
<dbReference type="Gene3D" id="3.30.1490.190">
    <property type="match status" value="1"/>
</dbReference>
<keyword evidence="6 11" id="KW-0862">Zinc</keyword>
<reference evidence="14" key="1">
    <citation type="submission" date="2016-06" db="EMBL/GenBank/DDBJ databases">
        <authorList>
            <person name="Varghese N."/>
        </authorList>
    </citation>
    <scope>NUCLEOTIDE SEQUENCE [LARGE SCALE GENOMIC DNA]</scope>
    <source>
        <strain evidence="14">DSM 43171</strain>
    </source>
</reference>
<evidence type="ECO:0000256" key="5">
    <source>
        <dbReference type="ARBA" id="ARBA00022723"/>
    </source>
</evidence>
<dbReference type="GO" id="GO:1900376">
    <property type="term" value="P:regulation of secondary metabolite biosynthetic process"/>
    <property type="evidence" value="ECO:0007669"/>
    <property type="project" value="TreeGrafter"/>
</dbReference>
<comment type="similarity">
    <text evidence="2">Belongs to the Fur family.</text>
</comment>
<evidence type="ECO:0000256" key="6">
    <source>
        <dbReference type="ARBA" id="ARBA00022833"/>
    </source>
</evidence>
<comment type="cofactor">
    <cofactor evidence="12">
        <name>Mn(2+)</name>
        <dbReference type="ChEBI" id="CHEBI:29035"/>
    </cofactor>
    <cofactor evidence="12">
        <name>Fe(2+)</name>
        <dbReference type="ChEBI" id="CHEBI:29033"/>
    </cofactor>
    <text evidence="12">Binds 1 Mn(2+) or Fe(2+) ion per subunit.</text>
</comment>
<feature type="binding site" evidence="12">
    <location>
        <position position="109"/>
    </location>
    <ligand>
        <name>Fe cation</name>
        <dbReference type="ChEBI" id="CHEBI:24875"/>
    </ligand>
</feature>
<dbReference type="GO" id="GO:0000976">
    <property type="term" value="F:transcription cis-regulatory region binding"/>
    <property type="evidence" value="ECO:0007669"/>
    <property type="project" value="TreeGrafter"/>
</dbReference>
<keyword evidence="14" id="KW-1185">Reference proteome</keyword>
<evidence type="ECO:0000256" key="7">
    <source>
        <dbReference type="ARBA" id="ARBA00023004"/>
    </source>
</evidence>
<keyword evidence="4" id="KW-0678">Repressor</keyword>
<keyword evidence="7 12" id="KW-0408">Iron</keyword>
<dbReference type="PANTHER" id="PTHR33202">
    <property type="entry name" value="ZINC UPTAKE REGULATION PROTEIN"/>
    <property type="match status" value="1"/>
</dbReference>
<dbReference type="AlphaFoldDB" id="A0A1C5IJM3"/>